<dbReference type="InterPro" id="IPR039721">
    <property type="entry name" value="C5-epimerase"/>
</dbReference>
<dbReference type="GO" id="GO:0005794">
    <property type="term" value="C:Golgi apparatus"/>
    <property type="evidence" value="ECO:0007669"/>
    <property type="project" value="TreeGrafter"/>
</dbReference>
<keyword evidence="1" id="KW-0472">Membrane</keyword>
<evidence type="ECO:0000313" key="2">
    <source>
        <dbReference type="EMBL" id="SSX12357.1"/>
    </source>
</evidence>
<gene>
    <name evidence="3" type="primary">CSON004110</name>
</gene>
<protein>
    <submittedName>
        <fullName evidence="3">CSON004110 protein</fullName>
    </submittedName>
</protein>
<feature type="transmembrane region" description="Helical" evidence="1">
    <location>
        <begin position="9"/>
        <end position="29"/>
    </location>
</feature>
<evidence type="ECO:0000256" key="1">
    <source>
        <dbReference type="SAM" id="Phobius"/>
    </source>
</evidence>
<dbReference type="AlphaFoldDB" id="A0A336N0X0"/>
<dbReference type="VEuPathDB" id="VectorBase:CSON004110"/>
<evidence type="ECO:0000313" key="3">
    <source>
        <dbReference type="EMBL" id="SSX31808.1"/>
    </source>
</evidence>
<organism evidence="3">
    <name type="scientific">Culicoides sonorensis</name>
    <name type="common">Biting midge</name>
    <dbReference type="NCBI Taxonomy" id="179676"/>
    <lineage>
        <taxon>Eukaryota</taxon>
        <taxon>Metazoa</taxon>
        <taxon>Ecdysozoa</taxon>
        <taxon>Arthropoda</taxon>
        <taxon>Hexapoda</taxon>
        <taxon>Insecta</taxon>
        <taxon>Pterygota</taxon>
        <taxon>Neoptera</taxon>
        <taxon>Endopterygota</taxon>
        <taxon>Diptera</taxon>
        <taxon>Nematocera</taxon>
        <taxon>Chironomoidea</taxon>
        <taxon>Ceratopogonidae</taxon>
        <taxon>Ceratopogoninae</taxon>
        <taxon>Culicoides</taxon>
        <taxon>Monoculicoides</taxon>
    </lineage>
</organism>
<dbReference type="GO" id="GO:0015012">
    <property type="term" value="P:heparan sulfate proteoglycan biosynthetic process"/>
    <property type="evidence" value="ECO:0007669"/>
    <property type="project" value="InterPro"/>
</dbReference>
<dbReference type="PANTHER" id="PTHR13174:SF3">
    <property type="entry name" value="D-GLUCURONYL C5-EPIMERASE"/>
    <property type="match status" value="1"/>
</dbReference>
<dbReference type="EMBL" id="UFQS01001786">
    <property type="protein sequence ID" value="SSX12357.1"/>
    <property type="molecule type" value="Genomic_DNA"/>
</dbReference>
<dbReference type="GO" id="GO:0047464">
    <property type="term" value="F:heparosan-N-sulfate-glucuronate 5-epimerase activity"/>
    <property type="evidence" value="ECO:0007669"/>
    <property type="project" value="InterPro"/>
</dbReference>
<reference evidence="3" key="2">
    <citation type="submission" date="2018-07" db="EMBL/GenBank/DDBJ databases">
        <authorList>
            <person name="Quirk P.G."/>
            <person name="Krulwich T.A."/>
        </authorList>
    </citation>
    <scope>NUCLEOTIDE SEQUENCE</scope>
</reference>
<keyword evidence="1" id="KW-0812">Transmembrane</keyword>
<dbReference type="PANTHER" id="PTHR13174">
    <property type="entry name" value="D-GLUCURONYL C5-EPIMERASE"/>
    <property type="match status" value="1"/>
</dbReference>
<name>A0A336N0X0_CULSO</name>
<dbReference type="EMBL" id="UFQT01001786">
    <property type="protein sequence ID" value="SSX31808.1"/>
    <property type="molecule type" value="Genomic_DNA"/>
</dbReference>
<reference evidence="2" key="1">
    <citation type="submission" date="2018-04" db="EMBL/GenBank/DDBJ databases">
        <authorList>
            <person name="Go L.Y."/>
            <person name="Mitchell J.A."/>
        </authorList>
    </citation>
    <scope>NUCLEOTIDE SEQUENCE</scope>
    <source>
        <tissue evidence="2">Whole organism</tissue>
    </source>
</reference>
<accession>A0A336N0X0</accession>
<keyword evidence="1" id="KW-1133">Transmembrane helix</keyword>
<proteinExistence type="predicted"/>
<sequence length="191" mass="21958">MLFFRTSPLRLFMICGFTAIFILTVTFWINCSDYAFTLPSSASLSSSSSGSFGNAGESERYKQSNNGEIVPFEDIECNINAEYVIACKKQGSEVYLPFSFIQKYFEVYGYVSNAPGSVRFEWSHSHGKINKPRGVYNPRGIFMYFDNYNVETYRFYLKLNICLNNVIQIIVIFISSLPKYIFNESDLKSKH</sequence>